<protein>
    <submittedName>
        <fullName evidence="2">Uncharacterized protein</fullName>
    </submittedName>
</protein>
<evidence type="ECO:0000313" key="3">
    <source>
        <dbReference type="Proteomes" id="UP000236584"/>
    </source>
</evidence>
<dbReference type="RefSeq" id="WP_103424923.1">
    <property type="nucleotide sequence ID" value="NZ_CP026309.1"/>
</dbReference>
<evidence type="ECO:0000256" key="1">
    <source>
        <dbReference type="SAM" id="MobiDB-lite"/>
    </source>
</evidence>
<gene>
    <name evidence="2" type="ORF">C2R22_05820</name>
</gene>
<dbReference type="KEGG" id="srub:C2R22_05820"/>
<keyword evidence="3" id="KW-1185">Reference proteome</keyword>
<proteinExistence type="predicted"/>
<dbReference type="GeneID" id="71812090"/>
<sequence length="69" mass="8143">MAKTRALLTETEREQVAGEHGRDRRYQATSRIRRRIEDELTRDVEVLKEHHPDLLAELREVVCEDDDDA</sequence>
<dbReference type="Proteomes" id="UP000236584">
    <property type="component" value="Chromosome"/>
</dbReference>
<dbReference type="AlphaFoldDB" id="A0A2I8VH31"/>
<feature type="compositionally biased region" description="Basic and acidic residues" evidence="1">
    <location>
        <begin position="10"/>
        <end position="25"/>
    </location>
</feature>
<accession>A0A2I8VH31</accession>
<dbReference type="EMBL" id="CP026309">
    <property type="protein sequence ID" value="AUV81235.1"/>
    <property type="molecule type" value="Genomic_DNA"/>
</dbReference>
<reference evidence="2 3" key="1">
    <citation type="submission" date="2018-01" db="EMBL/GenBank/DDBJ databases">
        <title>Complete genome sequence of Salinigranum rubrum GX10T, an extremely halophilic archaeon isolated from a marine solar saltern.</title>
        <authorList>
            <person name="Han S."/>
        </authorList>
    </citation>
    <scope>NUCLEOTIDE SEQUENCE [LARGE SCALE GENOMIC DNA]</scope>
    <source>
        <strain evidence="2 3">GX10</strain>
    </source>
</reference>
<name>A0A2I8VH31_9EURY</name>
<evidence type="ECO:0000313" key="2">
    <source>
        <dbReference type="EMBL" id="AUV81235.1"/>
    </source>
</evidence>
<organism evidence="2 3">
    <name type="scientific">Salinigranum rubrum</name>
    <dbReference type="NCBI Taxonomy" id="755307"/>
    <lineage>
        <taxon>Archaea</taxon>
        <taxon>Methanobacteriati</taxon>
        <taxon>Methanobacteriota</taxon>
        <taxon>Stenosarchaea group</taxon>
        <taxon>Halobacteria</taxon>
        <taxon>Halobacteriales</taxon>
        <taxon>Haloferacaceae</taxon>
        <taxon>Salinigranum</taxon>
    </lineage>
</organism>
<feature type="region of interest" description="Disordered" evidence="1">
    <location>
        <begin position="1"/>
        <end position="25"/>
    </location>
</feature>